<evidence type="ECO:0000256" key="5">
    <source>
        <dbReference type="ARBA" id="ARBA00022729"/>
    </source>
</evidence>
<evidence type="ECO:0000256" key="9">
    <source>
        <dbReference type="ARBA" id="ARBA00023316"/>
    </source>
</evidence>
<dbReference type="STRING" id="1121391.SAMN02745206_01920"/>
<evidence type="ECO:0000256" key="2">
    <source>
        <dbReference type="ARBA" id="ARBA00004776"/>
    </source>
</evidence>
<dbReference type="AlphaFoldDB" id="A0A1M5BF15"/>
<dbReference type="InterPro" id="IPR010275">
    <property type="entry name" value="MepK"/>
</dbReference>
<dbReference type="OrthoDB" id="9782994at2"/>
<comment type="pathway">
    <text evidence="2">Cell wall biogenesis; cell wall polysaccharide biosynthesis.</text>
</comment>
<evidence type="ECO:0000256" key="1">
    <source>
        <dbReference type="ARBA" id="ARBA00001947"/>
    </source>
</evidence>
<dbReference type="Gene3D" id="3.30.1380.10">
    <property type="match status" value="1"/>
</dbReference>
<accession>A0A1M5BF15</accession>
<comment type="cofactor">
    <cofactor evidence="1">
        <name>Zn(2+)</name>
        <dbReference type="ChEBI" id="CHEBI:29105"/>
    </cofactor>
</comment>
<dbReference type="Pfam" id="PF05951">
    <property type="entry name" value="Peptidase_M15_2"/>
    <property type="match status" value="1"/>
</dbReference>
<name>A0A1M5BF15_9BACT</name>
<keyword evidence="7" id="KW-0862">Zinc</keyword>
<evidence type="ECO:0000256" key="11">
    <source>
        <dbReference type="ARBA" id="ARBA00093666"/>
    </source>
</evidence>
<dbReference type="SUPFAM" id="SSF55166">
    <property type="entry name" value="Hedgehog/DD-peptidase"/>
    <property type="match status" value="1"/>
</dbReference>
<evidence type="ECO:0000256" key="7">
    <source>
        <dbReference type="ARBA" id="ARBA00022833"/>
    </source>
</evidence>
<dbReference type="InterPro" id="IPR009045">
    <property type="entry name" value="Zn_M74/Hedgehog-like"/>
</dbReference>
<comment type="similarity">
    <text evidence="10">Belongs to the peptidase M15 family.</text>
</comment>
<dbReference type="GO" id="GO:0071555">
    <property type="term" value="P:cell wall organization"/>
    <property type="evidence" value="ECO:0007669"/>
    <property type="project" value="UniProtKB-KW"/>
</dbReference>
<keyword evidence="13" id="KW-1185">Reference proteome</keyword>
<dbReference type="Proteomes" id="UP000184076">
    <property type="component" value="Unassembled WGS sequence"/>
</dbReference>
<evidence type="ECO:0000256" key="6">
    <source>
        <dbReference type="ARBA" id="ARBA00022801"/>
    </source>
</evidence>
<keyword evidence="8" id="KW-0482">Metalloprotease</keyword>
<dbReference type="PANTHER" id="PTHR37425:SF1">
    <property type="entry name" value="OUTER MEMBRANE PROTEIN"/>
    <property type="match status" value="1"/>
</dbReference>
<keyword evidence="3" id="KW-0645">Protease</keyword>
<gene>
    <name evidence="12" type="ORF">SAMN02745206_01920</name>
</gene>
<sequence length="182" mass="20280">MTRRQFFQRILTGGCAAALTLLMDQDADAAPFRGACSGRISFYNLHTKESLSVRYMGSAGRLDPAALRRLDHLFRCHYTGQVRTIDRRLYMLLDAVRNRLGVGDKPFLLVSGYRSPTYNALLRKSGHGVAKKSYHLRGMAADIRMDGVPLGVLRKTAAGFRAGGIGSYPDFIHLDVGPVRYW</sequence>
<dbReference type="PANTHER" id="PTHR37425">
    <property type="match status" value="1"/>
</dbReference>
<dbReference type="RefSeq" id="WP_073038770.1">
    <property type="nucleotide sequence ID" value="NZ_FQVB01000017.1"/>
</dbReference>
<keyword evidence="5" id="KW-0732">Signal</keyword>
<keyword evidence="4" id="KW-0479">Metal-binding</keyword>
<dbReference type="GO" id="GO:0006508">
    <property type="term" value="P:proteolysis"/>
    <property type="evidence" value="ECO:0007669"/>
    <property type="project" value="UniProtKB-KW"/>
</dbReference>
<reference evidence="13" key="1">
    <citation type="submission" date="2016-11" db="EMBL/GenBank/DDBJ databases">
        <authorList>
            <person name="Varghese N."/>
            <person name="Submissions S."/>
        </authorList>
    </citation>
    <scope>NUCLEOTIDE SEQUENCE [LARGE SCALE GENOMIC DNA]</scope>
    <source>
        <strain evidence="13">DSM 9756</strain>
    </source>
</reference>
<dbReference type="GO" id="GO:0008237">
    <property type="term" value="F:metallopeptidase activity"/>
    <property type="evidence" value="ECO:0007669"/>
    <property type="project" value="UniProtKB-KW"/>
</dbReference>
<organism evidence="12 13">
    <name type="scientific">Desulfacinum infernum DSM 9756</name>
    <dbReference type="NCBI Taxonomy" id="1121391"/>
    <lineage>
        <taxon>Bacteria</taxon>
        <taxon>Pseudomonadati</taxon>
        <taxon>Thermodesulfobacteriota</taxon>
        <taxon>Syntrophobacteria</taxon>
        <taxon>Syntrophobacterales</taxon>
        <taxon>Syntrophobacteraceae</taxon>
        <taxon>Desulfacinum</taxon>
    </lineage>
</organism>
<dbReference type="EMBL" id="FQVB01000017">
    <property type="protein sequence ID" value="SHF41040.1"/>
    <property type="molecule type" value="Genomic_DNA"/>
</dbReference>
<protein>
    <recommendedName>
        <fullName evidence="11">Murein endopeptidase K</fullName>
    </recommendedName>
</protein>
<evidence type="ECO:0000313" key="13">
    <source>
        <dbReference type="Proteomes" id="UP000184076"/>
    </source>
</evidence>
<proteinExistence type="inferred from homology"/>
<evidence type="ECO:0000256" key="10">
    <source>
        <dbReference type="ARBA" id="ARBA00093448"/>
    </source>
</evidence>
<keyword evidence="6" id="KW-0378">Hydrolase</keyword>
<evidence type="ECO:0000256" key="4">
    <source>
        <dbReference type="ARBA" id="ARBA00022723"/>
    </source>
</evidence>
<keyword evidence="9" id="KW-0961">Cell wall biogenesis/degradation</keyword>
<evidence type="ECO:0000256" key="8">
    <source>
        <dbReference type="ARBA" id="ARBA00023049"/>
    </source>
</evidence>
<evidence type="ECO:0000256" key="3">
    <source>
        <dbReference type="ARBA" id="ARBA00022670"/>
    </source>
</evidence>
<evidence type="ECO:0000313" key="12">
    <source>
        <dbReference type="EMBL" id="SHF41040.1"/>
    </source>
</evidence>
<dbReference type="GO" id="GO:0046872">
    <property type="term" value="F:metal ion binding"/>
    <property type="evidence" value="ECO:0007669"/>
    <property type="project" value="UniProtKB-KW"/>
</dbReference>